<dbReference type="SUPFAM" id="SSF103088">
    <property type="entry name" value="OmpA-like"/>
    <property type="match status" value="1"/>
</dbReference>
<evidence type="ECO:0000256" key="1">
    <source>
        <dbReference type="ARBA" id="ARBA00004370"/>
    </source>
</evidence>
<evidence type="ECO:0000256" key="2">
    <source>
        <dbReference type="ARBA" id="ARBA00023136"/>
    </source>
</evidence>
<protein>
    <submittedName>
        <fullName evidence="5">Putative Peptidoglycan-associated lipoprotein</fullName>
    </submittedName>
</protein>
<dbReference type="PRINTS" id="PR01021">
    <property type="entry name" value="OMPADOMAIN"/>
</dbReference>
<evidence type="ECO:0000256" key="3">
    <source>
        <dbReference type="PROSITE-ProRule" id="PRU00473"/>
    </source>
</evidence>
<name>A0A0S4L3S6_9BACT</name>
<dbReference type="InterPro" id="IPR006665">
    <property type="entry name" value="OmpA-like"/>
</dbReference>
<dbReference type="PROSITE" id="PS51123">
    <property type="entry name" value="OMPA_2"/>
    <property type="match status" value="1"/>
</dbReference>
<dbReference type="Proteomes" id="UP000198736">
    <property type="component" value="Unassembled WGS sequence"/>
</dbReference>
<dbReference type="RefSeq" id="WP_090893611.1">
    <property type="nucleotide sequence ID" value="NZ_CZPZ01000001.1"/>
</dbReference>
<feature type="domain" description="OmpA-like" evidence="4">
    <location>
        <begin position="77"/>
        <end position="190"/>
    </location>
</feature>
<evidence type="ECO:0000313" key="6">
    <source>
        <dbReference type="Proteomes" id="UP000198736"/>
    </source>
</evidence>
<dbReference type="STRING" id="1742973.COMA2_10068"/>
<dbReference type="GO" id="GO:0016020">
    <property type="term" value="C:membrane"/>
    <property type="evidence" value="ECO:0007669"/>
    <property type="project" value="UniProtKB-SubCell"/>
</dbReference>
<dbReference type="Gene3D" id="3.30.1330.60">
    <property type="entry name" value="OmpA-like domain"/>
    <property type="match status" value="1"/>
</dbReference>
<proteinExistence type="predicted"/>
<keyword evidence="6" id="KW-1185">Reference proteome</keyword>
<evidence type="ECO:0000313" key="5">
    <source>
        <dbReference type="EMBL" id="CUS31373.1"/>
    </source>
</evidence>
<keyword evidence="5" id="KW-0449">Lipoprotein</keyword>
<evidence type="ECO:0000259" key="4">
    <source>
        <dbReference type="PROSITE" id="PS51123"/>
    </source>
</evidence>
<dbReference type="EMBL" id="CZPZ01000001">
    <property type="protein sequence ID" value="CUS31373.1"/>
    <property type="molecule type" value="Genomic_DNA"/>
</dbReference>
<dbReference type="PROSITE" id="PS51257">
    <property type="entry name" value="PROKAR_LIPOPROTEIN"/>
    <property type="match status" value="1"/>
</dbReference>
<gene>
    <name evidence="5" type="ORF">COMA2_10068</name>
</gene>
<keyword evidence="2 3" id="KW-0472">Membrane</keyword>
<dbReference type="Pfam" id="PF00691">
    <property type="entry name" value="OmpA"/>
    <property type="match status" value="1"/>
</dbReference>
<accession>A0A0S4L3S6</accession>
<organism evidence="5 6">
    <name type="scientific">Candidatus Nitrospira nitrificans</name>
    <dbReference type="NCBI Taxonomy" id="1742973"/>
    <lineage>
        <taxon>Bacteria</taxon>
        <taxon>Pseudomonadati</taxon>
        <taxon>Nitrospirota</taxon>
        <taxon>Nitrospiria</taxon>
        <taxon>Nitrospirales</taxon>
        <taxon>Nitrospiraceae</taxon>
        <taxon>Nitrospira</taxon>
    </lineage>
</organism>
<dbReference type="InterPro" id="IPR006664">
    <property type="entry name" value="OMP_bac"/>
</dbReference>
<dbReference type="InterPro" id="IPR036737">
    <property type="entry name" value="OmpA-like_sf"/>
</dbReference>
<comment type="subcellular location">
    <subcellularLocation>
        <location evidence="1">Membrane</location>
    </subcellularLocation>
</comment>
<dbReference type="CDD" id="cd07185">
    <property type="entry name" value="OmpA_C-like"/>
    <property type="match status" value="1"/>
</dbReference>
<dbReference type="AlphaFoldDB" id="A0A0S4L3S6"/>
<dbReference type="OrthoDB" id="9809164at2"/>
<sequence length="190" mass="21653">MTQVRGILASSTFVLAILLFQGCAAKWWWGSESGQEGPAQVELIKEPVIKEIPPDDRQLTDSRTNPAMQSELFSRNATGQARETFGDILFDFDQDILRIEAMRAVEFNAKELRHERVTHLVLEGRGDEFGTSAYNLVIGERRARNVQSYLRELGLSVDVRTISYGKDRPLCVEHSDECRRRNRSVHFVVD</sequence>
<reference evidence="6" key="1">
    <citation type="submission" date="2015-10" db="EMBL/GenBank/DDBJ databases">
        <authorList>
            <person name="Luecker S."/>
            <person name="Luecker S."/>
        </authorList>
    </citation>
    <scope>NUCLEOTIDE SEQUENCE [LARGE SCALE GENOMIC DNA]</scope>
</reference>